<dbReference type="OMA" id="HYELDIE"/>
<dbReference type="AlphaFoldDB" id="A0A1G4MG21"/>
<proteinExistence type="predicted"/>
<dbReference type="EMBL" id="LT598490">
    <property type="protein sequence ID" value="SCW02697.1"/>
    <property type="molecule type" value="Genomic_DNA"/>
</dbReference>
<dbReference type="Gene3D" id="1.25.40.90">
    <property type="match status" value="1"/>
</dbReference>
<gene>
    <name evidence="3" type="ORF">LAFE_0F12288G</name>
</gene>
<dbReference type="OrthoDB" id="10069473at2759"/>
<dbReference type="InterPro" id="IPR008942">
    <property type="entry name" value="ENTH_VHS"/>
</dbReference>
<organism evidence="3 4">
    <name type="scientific">Lachancea fermentati</name>
    <name type="common">Zygosaccharomyces fermentati</name>
    <dbReference type="NCBI Taxonomy" id="4955"/>
    <lineage>
        <taxon>Eukaryota</taxon>
        <taxon>Fungi</taxon>
        <taxon>Dikarya</taxon>
        <taxon>Ascomycota</taxon>
        <taxon>Saccharomycotina</taxon>
        <taxon>Saccharomycetes</taxon>
        <taxon>Saccharomycetales</taxon>
        <taxon>Saccharomycetaceae</taxon>
        <taxon>Lachancea</taxon>
    </lineage>
</organism>
<dbReference type="PROSITE" id="PS51391">
    <property type="entry name" value="CID"/>
    <property type="match status" value="1"/>
</dbReference>
<dbReference type="InterPro" id="IPR006569">
    <property type="entry name" value="CID_dom"/>
</dbReference>
<dbReference type="PANTHER" id="PTHR12460">
    <property type="entry name" value="CYCLIN-DEPENDENT KINASE INHIBITOR-RELATED PROTEIN"/>
    <property type="match status" value="1"/>
</dbReference>
<dbReference type="PANTHER" id="PTHR12460:SF0">
    <property type="entry name" value="CID DOMAIN-CONTAINING PROTEIN-RELATED"/>
    <property type="match status" value="1"/>
</dbReference>
<dbReference type="CDD" id="cd17003">
    <property type="entry name" value="CID_Rtt103"/>
    <property type="match status" value="1"/>
</dbReference>
<name>A0A1G4MG21_LACFM</name>
<feature type="domain" description="CID" evidence="2">
    <location>
        <begin position="1"/>
        <end position="135"/>
    </location>
</feature>
<evidence type="ECO:0000256" key="1">
    <source>
        <dbReference type="SAM" id="MobiDB-lite"/>
    </source>
</evidence>
<feature type="compositionally biased region" description="Acidic residues" evidence="1">
    <location>
        <begin position="268"/>
        <end position="277"/>
    </location>
</feature>
<evidence type="ECO:0000259" key="2">
    <source>
        <dbReference type="PROSITE" id="PS51391"/>
    </source>
</evidence>
<evidence type="ECO:0000313" key="3">
    <source>
        <dbReference type="EMBL" id="SCW02697.1"/>
    </source>
</evidence>
<evidence type="ECO:0000313" key="4">
    <source>
        <dbReference type="Proteomes" id="UP000190831"/>
    </source>
</evidence>
<protein>
    <submittedName>
        <fullName evidence="3">LAFE_0F12288g1_1</fullName>
    </submittedName>
</protein>
<dbReference type="Proteomes" id="UP000190831">
    <property type="component" value="Chromosome F"/>
</dbReference>
<keyword evidence="4" id="KW-1185">Reference proteome</keyword>
<sequence>MSFSEEQFISKLNLLDETQESIVSASKWLLSQYKEANQVATCWKTFILKSNTNTRRKLLAIYLANDVIQQSKHKRIGQFGDAFGNILGEVMGRVYPELPQDLRKKVRRVADIWKQRQVLPESALKSILANMNESAIKPSKTNISPELTPMVDIYNELSRSQTHVSSTKVKFDKSMEALDPSSVVYAENYKTVTKIGMIAINALKKSEELRKKAIDELKMMVDFQTEQLNQDQDMINEIQALVASKDPLTQQTTTLIESNALPTYEPSDGSDSESDSENESRDNEKKLAKKRSSTVAEGEDETKRTKLASFVDGEDNHEETAPEAYEPSPAEVAANSPLAVTSSIQDLLSKLAN</sequence>
<dbReference type="GO" id="GO:0099122">
    <property type="term" value="F:RNA polymerase II C-terminal domain binding"/>
    <property type="evidence" value="ECO:0007669"/>
    <property type="project" value="InterPro"/>
</dbReference>
<accession>A0A1G4MG21</accession>
<dbReference type="STRING" id="4955.A0A1G4MG21"/>
<dbReference type="SMART" id="SM00582">
    <property type="entry name" value="RPR"/>
    <property type="match status" value="1"/>
</dbReference>
<dbReference type="Pfam" id="PF04818">
    <property type="entry name" value="CID"/>
    <property type="match status" value="1"/>
</dbReference>
<dbReference type="InterPro" id="IPR047883">
    <property type="entry name" value="Rtt103-like_CID"/>
</dbReference>
<dbReference type="SUPFAM" id="SSF48464">
    <property type="entry name" value="ENTH/VHS domain"/>
    <property type="match status" value="1"/>
</dbReference>
<feature type="region of interest" description="Disordered" evidence="1">
    <location>
        <begin position="255"/>
        <end position="337"/>
    </location>
</feature>
<reference evidence="4" key="1">
    <citation type="submission" date="2016-03" db="EMBL/GenBank/DDBJ databases">
        <authorList>
            <person name="Devillers H."/>
        </authorList>
    </citation>
    <scope>NUCLEOTIDE SEQUENCE [LARGE SCALE GENOMIC DNA]</scope>
</reference>
<dbReference type="GO" id="GO:0031124">
    <property type="term" value="P:mRNA 3'-end processing"/>
    <property type="evidence" value="ECO:0007669"/>
    <property type="project" value="InterPro"/>
</dbReference>